<sequence>MKQAILLFTLLVPATWAGVTWYSSNKTEFMFDNILTQSEYASDMITSNQKTSFEKGFFKSTATSEMTVSNQKKSVKIPLKHTIYHGPVMRTPDGLKYGSSYILTKLDMSKIPSKTKAILTTIFMDNEPFVQGVKTSFGTNIEITQTISPMYFDETHFSDTSKRSKDALSLRLEDGVHANFTTNLDYSALSGTLNMGKLTLTGNTDNNSSIEVTLSPSTSHFKMDEIYKGSMLIGEFEWHLPNFKFAQDSNEVLSTENLVIKTSSTIKNALFSGDSLLKTDTLMIHSPLVPETLSKTSVLFHSKAYDFNANVLKPAIDAMHAYIATDSVDFDNKNNNTDNHLVFIPDNKQLDLLLKDLVQTNSGVSQLIEINTDQGSFKLDFDLHYASQLPIKELTNNEELLKALKGSLIIKQDKNMLPDTMLEGLLAFPMIAPFITSSEKTLSSKITLENGKLTINEQESVSALDFFNLPQSQ</sequence>
<proteinExistence type="predicted"/>
<evidence type="ECO:0000313" key="1">
    <source>
        <dbReference type="EMBL" id="VAW45874.1"/>
    </source>
</evidence>
<dbReference type="Pfam" id="PF06097">
    <property type="entry name" value="DUF945"/>
    <property type="match status" value="1"/>
</dbReference>
<dbReference type="AlphaFoldDB" id="A0A3B0WQ91"/>
<dbReference type="InterPro" id="IPR010352">
    <property type="entry name" value="DUF945"/>
</dbReference>
<evidence type="ECO:0008006" key="2">
    <source>
        <dbReference type="Google" id="ProtNLM"/>
    </source>
</evidence>
<name>A0A3B0WQ91_9ZZZZ</name>
<organism evidence="1">
    <name type="scientific">hydrothermal vent metagenome</name>
    <dbReference type="NCBI Taxonomy" id="652676"/>
    <lineage>
        <taxon>unclassified sequences</taxon>
        <taxon>metagenomes</taxon>
        <taxon>ecological metagenomes</taxon>
    </lineage>
</organism>
<protein>
    <recommendedName>
        <fullName evidence="2">DUF945 domain-containing protein</fullName>
    </recommendedName>
</protein>
<gene>
    <name evidence="1" type="ORF">MNBD_GAMMA03-36</name>
</gene>
<dbReference type="EMBL" id="UOFC01000081">
    <property type="protein sequence ID" value="VAW45874.1"/>
    <property type="molecule type" value="Genomic_DNA"/>
</dbReference>
<reference evidence="1" key="1">
    <citation type="submission" date="2018-06" db="EMBL/GenBank/DDBJ databases">
        <authorList>
            <person name="Zhirakovskaya E."/>
        </authorList>
    </citation>
    <scope>NUCLEOTIDE SEQUENCE</scope>
</reference>
<accession>A0A3B0WQ91</accession>